<accession>A0ABU4SAI0</accession>
<evidence type="ECO:0000313" key="1">
    <source>
        <dbReference type="EMBL" id="MDX7987770.1"/>
    </source>
</evidence>
<sequence>MSEKFVQTVSSVNYYNNSDFSFCFSGQEYNQMINGIIAENDQELKNIYMPAYDFMYVLPMAKGKLEKQAWKQN</sequence>
<proteinExistence type="predicted"/>
<reference evidence="2" key="1">
    <citation type="journal article" date="2024" name="Toxins">
        <title>Genome Sequence Analysis of Native Xenorhabdus Strains Isolated from Entomopathogenic Nematodes in Argentina.</title>
        <authorList>
            <person name="Palma L."/>
            <person name="Frizzo L."/>
            <person name="Kaiser S."/>
            <person name="Berry C."/>
            <person name="Caballero P."/>
            <person name="Bode H.B."/>
            <person name="Del Valle E.E."/>
        </authorList>
    </citation>
    <scope>NUCLEOTIDE SEQUENCE [LARGE SCALE GENOMIC DNA]</scope>
    <source>
        <strain evidence="2">12</strain>
    </source>
</reference>
<dbReference type="RefSeq" id="WP_319930191.1">
    <property type="nucleotide sequence ID" value="NZ_VCDN01000040.1"/>
</dbReference>
<gene>
    <name evidence="1" type="ORF">FE392_10580</name>
</gene>
<protein>
    <submittedName>
        <fullName evidence="1">Uncharacterized protein</fullName>
    </submittedName>
</protein>
<name>A0ABU4SAI0_9GAMM</name>
<evidence type="ECO:0000313" key="2">
    <source>
        <dbReference type="Proteomes" id="UP001271890"/>
    </source>
</evidence>
<organism evidence="1 2">
    <name type="scientific">Xenorhabdus santafensis</name>
    <dbReference type="NCBI Taxonomy" id="2582833"/>
    <lineage>
        <taxon>Bacteria</taxon>
        <taxon>Pseudomonadati</taxon>
        <taxon>Pseudomonadota</taxon>
        <taxon>Gammaproteobacteria</taxon>
        <taxon>Enterobacterales</taxon>
        <taxon>Morganellaceae</taxon>
        <taxon>Xenorhabdus</taxon>
    </lineage>
</organism>
<comment type="caution">
    <text evidence="1">The sequence shown here is derived from an EMBL/GenBank/DDBJ whole genome shotgun (WGS) entry which is preliminary data.</text>
</comment>
<dbReference type="EMBL" id="VCDN01000040">
    <property type="protein sequence ID" value="MDX7987770.1"/>
    <property type="molecule type" value="Genomic_DNA"/>
</dbReference>
<dbReference type="Proteomes" id="UP001271890">
    <property type="component" value="Unassembled WGS sequence"/>
</dbReference>
<keyword evidence="2" id="KW-1185">Reference proteome</keyword>